<gene>
    <name evidence="4" type="ORF">GMARGA_LOCUS25691</name>
</gene>
<proteinExistence type="predicted"/>
<accession>A0ABN7W2L7</accession>
<dbReference type="InterPro" id="IPR008397">
    <property type="entry name" value="Alginate_lyase_dom"/>
</dbReference>
<feature type="non-terminal residue" evidence="4">
    <location>
        <position position="466"/>
    </location>
</feature>
<dbReference type="Gene3D" id="1.50.10.100">
    <property type="entry name" value="Chondroitin AC/alginate lyase"/>
    <property type="match status" value="1"/>
</dbReference>
<evidence type="ECO:0000313" key="5">
    <source>
        <dbReference type="Proteomes" id="UP000789901"/>
    </source>
</evidence>
<keyword evidence="5" id="KW-1185">Reference proteome</keyword>
<dbReference type="SUPFAM" id="SSF48230">
    <property type="entry name" value="Chondroitin AC/alginate lyase"/>
    <property type="match status" value="1"/>
</dbReference>
<keyword evidence="2" id="KW-0456">Lyase</keyword>
<protein>
    <submittedName>
        <fullName evidence="4">25744_t:CDS:1</fullName>
    </submittedName>
</protein>
<evidence type="ECO:0000259" key="3">
    <source>
        <dbReference type="Pfam" id="PF05426"/>
    </source>
</evidence>
<name>A0ABN7W2L7_GIGMA</name>
<evidence type="ECO:0000256" key="1">
    <source>
        <dbReference type="ARBA" id="ARBA00022729"/>
    </source>
</evidence>
<evidence type="ECO:0000256" key="2">
    <source>
        <dbReference type="ARBA" id="ARBA00023239"/>
    </source>
</evidence>
<evidence type="ECO:0000313" key="4">
    <source>
        <dbReference type="EMBL" id="CAG8813048.1"/>
    </source>
</evidence>
<feature type="domain" description="Alginate lyase" evidence="3">
    <location>
        <begin position="132"/>
        <end position="407"/>
    </location>
</feature>
<organism evidence="4 5">
    <name type="scientific">Gigaspora margarita</name>
    <dbReference type="NCBI Taxonomy" id="4874"/>
    <lineage>
        <taxon>Eukaryota</taxon>
        <taxon>Fungi</taxon>
        <taxon>Fungi incertae sedis</taxon>
        <taxon>Mucoromycota</taxon>
        <taxon>Glomeromycotina</taxon>
        <taxon>Glomeromycetes</taxon>
        <taxon>Diversisporales</taxon>
        <taxon>Gigasporaceae</taxon>
        <taxon>Gigaspora</taxon>
    </lineage>
</organism>
<dbReference type="InterPro" id="IPR008929">
    <property type="entry name" value="Chondroitin_lyas"/>
</dbReference>
<dbReference type="Proteomes" id="UP000789901">
    <property type="component" value="Unassembled WGS sequence"/>
</dbReference>
<reference evidence="4 5" key="1">
    <citation type="submission" date="2021-06" db="EMBL/GenBank/DDBJ databases">
        <authorList>
            <person name="Kallberg Y."/>
            <person name="Tangrot J."/>
            <person name="Rosling A."/>
        </authorList>
    </citation>
    <scope>NUCLEOTIDE SEQUENCE [LARGE SCALE GENOMIC DNA]</scope>
    <source>
        <strain evidence="4 5">120-4 pot B 10/14</strain>
    </source>
</reference>
<dbReference type="Pfam" id="PF05426">
    <property type="entry name" value="Alginate_lyase"/>
    <property type="match status" value="1"/>
</dbReference>
<keyword evidence="1" id="KW-0732">Signal</keyword>
<dbReference type="EMBL" id="CAJVQB010028790">
    <property type="protein sequence ID" value="CAG8813048.1"/>
    <property type="molecule type" value="Genomic_DNA"/>
</dbReference>
<comment type="caution">
    <text evidence="4">The sequence shown here is derived from an EMBL/GenBank/DDBJ whole genome shotgun (WGS) entry which is preliminary data.</text>
</comment>
<sequence>MKAQKALLLVLLATILTIITICALLASRYIERYEDSSNYFEANSEETLIDSKSYDKSIIDPDVPISIVNKEPELMEDSRIKMVTGRKGKHIKYLNGHYYTEYLKILREQHNQMLNYIVRKANSAVANNSVYSVTLKPQLAPSNDPHDYLSLARYYWPNPKTENGIPYIVRDGYSNPEIWTVEDYVLLRKLMVEIQYLGFGYLFTKNDTYVKKTIHRINEWFLDPKTKMNPNLNYASLAKGSKFGRRAGVLDFHPIYKIIQSIPLMRSSKFWDHKIELKFKKWLTIYYDWLKNSEHGHLEHKANNNHGTFYDVQAIYILEYIGQVKEAKDFAKKALKNRVNTGILADGQQPYETARPTSWFYSTFNLHGLFLLAERATHLGFDGWNYRGKNNQSIKTAVDYLLPFALNGGEGWKFKNIDGFKMSKYIRILEFSWIVWGDDKYLDAIKILKPKAKAEKTSQASEENSL</sequence>